<name>A0ABQ4PE85_SHECO</name>
<protein>
    <submittedName>
        <fullName evidence="1">Uncharacterized protein</fullName>
    </submittedName>
</protein>
<accession>A0ABQ4PE85</accession>
<dbReference type="EMBL" id="BPEU01000032">
    <property type="protein sequence ID" value="GIU45446.1"/>
    <property type="molecule type" value="Genomic_DNA"/>
</dbReference>
<evidence type="ECO:0000313" key="1">
    <source>
        <dbReference type="EMBL" id="GIU45446.1"/>
    </source>
</evidence>
<sequence length="78" mass="8803">MITTVWPSCAYKAANAAPKPLLAPVINIMFIPDFNALFLAIMPQYDGSVQFDAQACDRDKSWQLEITTFPIEVVEIRR</sequence>
<proteinExistence type="predicted"/>
<organism evidence="1 2">
    <name type="scientific">Shewanella colwelliana</name>
    <name type="common">Alteromonas colwelliana</name>
    <dbReference type="NCBI Taxonomy" id="23"/>
    <lineage>
        <taxon>Bacteria</taxon>
        <taxon>Pseudomonadati</taxon>
        <taxon>Pseudomonadota</taxon>
        <taxon>Gammaproteobacteria</taxon>
        <taxon>Alteromonadales</taxon>
        <taxon>Shewanellaceae</taxon>
        <taxon>Shewanella</taxon>
    </lineage>
</organism>
<gene>
    <name evidence="1" type="ORF">TUM3794_35760</name>
</gene>
<keyword evidence="2" id="KW-1185">Reference proteome</keyword>
<dbReference type="Proteomes" id="UP000773469">
    <property type="component" value="Unassembled WGS sequence"/>
</dbReference>
<reference evidence="1 2" key="1">
    <citation type="submission" date="2021-05" db="EMBL/GenBank/DDBJ databases">
        <title>Molecular characterization for Shewanella algae harboring chromosomal blaOXA-55-like strains isolated from clinical and environment sample.</title>
        <authorList>
            <person name="Ohama Y."/>
            <person name="Aoki K."/>
            <person name="Harada S."/>
            <person name="Moriya K."/>
            <person name="Ishii Y."/>
            <person name="Tateda K."/>
        </authorList>
    </citation>
    <scope>NUCLEOTIDE SEQUENCE [LARGE SCALE GENOMIC DNA]</scope>
    <source>
        <strain evidence="1 2">MBTL60-118</strain>
    </source>
</reference>
<evidence type="ECO:0000313" key="2">
    <source>
        <dbReference type="Proteomes" id="UP000773469"/>
    </source>
</evidence>
<comment type="caution">
    <text evidence="1">The sequence shown here is derived from an EMBL/GenBank/DDBJ whole genome shotgun (WGS) entry which is preliminary data.</text>
</comment>